<feature type="transmembrane region" description="Helical" evidence="1">
    <location>
        <begin position="138"/>
        <end position="162"/>
    </location>
</feature>
<evidence type="ECO:0000313" key="3">
    <source>
        <dbReference type="Proteomes" id="UP000249165"/>
    </source>
</evidence>
<feature type="transmembrane region" description="Helical" evidence="1">
    <location>
        <begin position="109"/>
        <end position="132"/>
    </location>
</feature>
<comment type="caution">
    <text evidence="2">The sequence shown here is derived from an EMBL/GenBank/DDBJ whole genome shotgun (WGS) entry which is preliminary data.</text>
</comment>
<proteinExistence type="predicted"/>
<keyword evidence="1" id="KW-0812">Transmembrane</keyword>
<evidence type="ECO:0000313" key="2">
    <source>
        <dbReference type="EMBL" id="RAK23927.1"/>
    </source>
</evidence>
<dbReference type="EMBL" id="QLMG01000001">
    <property type="protein sequence ID" value="RAK23927.1"/>
    <property type="molecule type" value="Genomic_DNA"/>
</dbReference>
<sequence>MAEARPGRILVMRAAFVGLALLILFYHLLPLDMMPPRYAGPDLLVGLCFAWALRRPDYVPALLVAGVMLLADLMLGRPPGLWAALTLLATETLKRRDRRGPETTFVMEWIAVATTLMTITIVYRLVLGLVVVPAGPPFLALMRFAMTVICYPAVVMVSQFLLGVRRMSPGDFDHAGRSL</sequence>
<accession>A0A327YVC6</accession>
<dbReference type="RefSeq" id="WP_009504438.1">
    <property type="nucleotide sequence ID" value="NZ_LIGK01000002.1"/>
</dbReference>
<organism evidence="2 3">
    <name type="scientific">Salipiger aestuarii</name>
    <dbReference type="NCBI Taxonomy" id="568098"/>
    <lineage>
        <taxon>Bacteria</taxon>
        <taxon>Pseudomonadati</taxon>
        <taxon>Pseudomonadota</taxon>
        <taxon>Alphaproteobacteria</taxon>
        <taxon>Rhodobacterales</taxon>
        <taxon>Roseobacteraceae</taxon>
        <taxon>Salipiger</taxon>
    </lineage>
</organism>
<keyword evidence="3" id="KW-1185">Reference proteome</keyword>
<name>A0A327YVC6_9RHOB</name>
<protein>
    <submittedName>
        <fullName evidence="2">Rod shape-determining protein MreD</fullName>
    </submittedName>
</protein>
<gene>
    <name evidence="2" type="ORF">ATI53_100134</name>
</gene>
<keyword evidence="1" id="KW-0472">Membrane</keyword>
<dbReference type="Proteomes" id="UP000249165">
    <property type="component" value="Unassembled WGS sequence"/>
</dbReference>
<feature type="transmembrane region" description="Helical" evidence="1">
    <location>
        <begin position="9"/>
        <end position="29"/>
    </location>
</feature>
<feature type="transmembrane region" description="Helical" evidence="1">
    <location>
        <begin position="61"/>
        <end position="88"/>
    </location>
</feature>
<reference evidence="2 3" key="1">
    <citation type="submission" date="2018-06" db="EMBL/GenBank/DDBJ databases">
        <title>Genomic Encyclopedia of Archaeal and Bacterial Type Strains, Phase II (KMG-II): from individual species to whole genera.</title>
        <authorList>
            <person name="Goeker M."/>
        </authorList>
    </citation>
    <scope>NUCLEOTIDE SEQUENCE [LARGE SCALE GENOMIC DNA]</scope>
    <source>
        <strain evidence="2 3">DSM 22011</strain>
    </source>
</reference>
<dbReference type="AlphaFoldDB" id="A0A327YVC6"/>
<keyword evidence="1" id="KW-1133">Transmembrane helix</keyword>
<dbReference type="OrthoDB" id="7629477at2"/>
<evidence type="ECO:0000256" key="1">
    <source>
        <dbReference type="SAM" id="Phobius"/>
    </source>
</evidence>